<keyword evidence="1" id="KW-0812">Transmembrane</keyword>
<comment type="caution">
    <text evidence="2">The sequence shown here is derived from an EMBL/GenBank/DDBJ whole genome shotgun (WGS) entry which is preliminary data.</text>
</comment>
<sequence length="72" mass="7638">MARMGIDLSPPMWLCSPAGTWGALTTLLGFLGRQLQPLRSGRQADRQTGVELAADWGTVDLRGMLAVAVLAA</sequence>
<proteinExistence type="predicted"/>
<evidence type="ECO:0000313" key="3">
    <source>
        <dbReference type="Proteomes" id="UP000710432"/>
    </source>
</evidence>
<dbReference type="AlphaFoldDB" id="A0A8J6GJZ7"/>
<keyword evidence="1" id="KW-0472">Membrane</keyword>
<name>A0A8J6GJZ7_MICOH</name>
<reference evidence="2" key="1">
    <citation type="submission" date="2020-03" db="EMBL/GenBank/DDBJ databases">
        <title>Studies in the Genomics of Life Span.</title>
        <authorList>
            <person name="Glass D."/>
        </authorList>
    </citation>
    <scope>NUCLEOTIDE SEQUENCE</scope>
    <source>
        <strain evidence="2">LTLLF</strain>
        <tissue evidence="2">Muscle</tissue>
    </source>
</reference>
<evidence type="ECO:0000313" key="2">
    <source>
        <dbReference type="EMBL" id="KAH0512580.1"/>
    </source>
</evidence>
<accession>A0A8J6GJZ7</accession>
<protein>
    <submittedName>
        <fullName evidence="2">Uncharacterized protein</fullName>
    </submittedName>
</protein>
<dbReference type="Proteomes" id="UP000710432">
    <property type="component" value="Unassembled WGS sequence"/>
</dbReference>
<dbReference type="EMBL" id="JAATJU010021873">
    <property type="protein sequence ID" value="KAH0512580.1"/>
    <property type="molecule type" value="Genomic_DNA"/>
</dbReference>
<keyword evidence="1" id="KW-1133">Transmembrane helix</keyword>
<organism evidence="2 3">
    <name type="scientific">Microtus ochrogaster</name>
    <name type="common">Prairie vole</name>
    <dbReference type="NCBI Taxonomy" id="79684"/>
    <lineage>
        <taxon>Eukaryota</taxon>
        <taxon>Metazoa</taxon>
        <taxon>Chordata</taxon>
        <taxon>Craniata</taxon>
        <taxon>Vertebrata</taxon>
        <taxon>Euteleostomi</taxon>
        <taxon>Mammalia</taxon>
        <taxon>Eutheria</taxon>
        <taxon>Euarchontoglires</taxon>
        <taxon>Glires</taxon>
        <taxon>Rodentia</taxon>
        <taxon>Myomorpha</taxon>
        <taxon>Muroidea</taxon>
        <taxon>Cricetidae</taxon>
        <taxon>Arvicolinae</taxon>
        <taxon>Microtus</taxon>
    </lineage>
</organism>
<gene>
    <name evidence="2" type="ORF">LTLLF_143885</name>
</gene>
<feature type="transmembrane region" description="Helical" evidence="1">
    <location>
        <begin position="12"/>
        <end position="32"/>
    </location>
</feature>
<evidence type="ECO:0000256" key="1">
    <source>
        <dbReference type="SAM" id="Phobius"/>
    </source>
</evidence>